<organism evidence="1 2">
    <name type="scientific">Streptomyces thermoviolaceus subsp. thermoviolaceus</name>
    <dbReference type="NCBI Taxonomy" id="66860"/>
    <lineage>
        <taxon>Bacteria</taxon>
        <taxon>Bacillati</taxon>
        <taxon>Actinomycetota</taxon>
        <taxon>Actinomycetes</taxon>
        <taxon>Kitasatosporales</taxon>
        <taxon>Streptomycetaceae</taxon>
        <taxon>Streptomyces</taxon>
    </lineage>
</organism>
<dbReference type="EMBL" id="JAATEL010000027">
    <property type="protein sequence ID" value="NJP16841.1"/>
    <property type="molecule type" value="Genomic_DNA"/>
</dbReference>
<keyword evidence="2" id="KW-1185">Reference proteome</keyword>
<comment type="caution">
    <text evidence="1">The sequence shown here is derived from an EMBL/GenBank/DDBJ whole genome shotgun (WGS) entry which is preliminary data.</text>
</comment>
<dbReference type="InterPro" id="IPR011990">
    <property type="entry name" value="TPR-like_helical_dom_sf"/>
</dbReference>
<dbReference type="SUPFAM" id="SSF48452">
    <property type="entry name" value="TPR-like"/>
    <property type="match status" value="1"/>
</dbReference>
<sequence length="303" mass="33245">MIRLREHGERLVALDADRGGHGTLAQAALAGAAEALTLQRQSTTQRVRQRLLALASDFTATAAWSSIDAGQLDVASRHLDRALTLAGLAQDSDMTMQVWNLRAMLARQRKEYGEAVAASQAMLTTAGARRSPLHASLAYARTAVGFAYRGDRHEALRCLGRAETLLEKADLAQPRAPWIAFYGPAELHCLSAIVRDQTGDPAEAEAAYHQALTALPTTYRRNRAYTTACLALSQLHQGDVEQACATSGDVFAIMAGHPLPGRMRRLLGDFQRDLITRAPTARIAHEWTDRYRTEWSPHEHGCR</sequence>
<accession>A0ABX0YWB2</accession>
<gene>
    <name evidence="1" type="ORF">HCJ95_21815</name>
</gene>
<dbReference type="Proteomes" id="UP000635996">
    <property type="component" value="Unassembled WGS sequence"/>
</dbReference>
<protein>
    <submittedName>
        <fullName evidence="1">Uncharacterized protein</fullName>
    </submittedName>
</protein>
<name>A0ABX0YWB2_STRTL</name>
<proteinExistence type="predicted"/>
<reference evidence="1 2" key="1">
    <citation type="submission" date="2020-03" db="EMBL/GenBank/DDBJ databases">
        <title>WGS of actinomycetes isolated from Thailand.</title>
        <authorList>
            <person name="Thawai C."/>
        </authorList>
    </citation>
    <scope>NUCLEOTIDE SEQUENCE [LARGE SCALE GENOMIC DNA]</scope>
    <source>
        <strain evidence="1 2">NBRC 13905</strain>
    </source>
</reference>
<evidence type="ECO:0000313" key="1">
    <source>
        <dbReference type="EMBL" id="NJP16841.1"/>
    </source>
</evidence>
<dbReference type="Gene3D" id="1.25.40.10">
    <property type="entry name" value="Tetratricopeptide repeat domain"/>
    <property type="match status" value="1"/>
</dbReference>
<evidence type="ECO:0000313" key="2">
    <source>
        <dbReference type="Proteomes" id="UP000635996"/>
    </source>
</evidence>